<dbReference type="InterPro" id="IPR011335">
    <property type="entry name" value="Restrct_endonuc-II-like"/>
</dbReference>
<comment type="similarity">
    <text evidence="1 2">Belongs to the UPF0102 family.</text>
</comment>
<evidence type="ECO:0000256" key="2">
    <source>
        <dbReference type="HAMAP-Rule" id="MF_00048"/>
    </source>
</evidence>
<evidence type="ECO:0000256" key="1">
    <source>
        <dbReference type="ARBA" id="ARBA00006738"/>
    </source>
</evidence>
<dbReference type="KEGG" id="acaf:CA12_31630"/>
<dbReference type="Gene3D" id="3.40.1350.10">
    <property type="match status" value="1"/>
</dbReference>
<dbReference type="PANTHER" id="PTHR34039">
    <property type="entry name" value="UPF0102 PROTEIN YRAN"/>
    <property type="match status" value="1"/>
</dbReference>
<dbReference type="Pfam" id="PF02021">
    <property type="entry name" value="UPF0102"/>
    <property type="match status" value="1"/>
</dbReference>
<keyword evidence="4" id="KW-1185">Reference proteome</keyword>
<evidence type="ECO:0000313" key="3">
    <source>
        <dbReference type="EMBL" id="QDT17052.1"/>
    </source>
</evidence>
<protein>
    <recommendedName>
        <fullName evidence="2">UPF0102 protein CA12_31630</fullName>
    </recommendedName>
</protein>
<reference evidence="3 4" key="1">
    <citation type="submission" date="2019-02" db="EMBL/GenBank/DDBJ databases">
        <title>Deep-cultivation of Planctomycetes and their phenomic and genomic characterization uncovers novel biology.</title>
        <authorList>
            <person name="Wiegand S."/>
            <person name="Jogler M."/>
            <person name="Boedeker C."/>
            <person name="Pinto D."/>
            <person name="Vollmers J."/>
            <person name="Rivas-Marin E."/>
            <person name="Kohn T."/>
            <person name="Peeters S.H."/>
            <person name="Heuer A."/>
            <person name="Rast P."/>
            <person name="Oberbeckmann S."/>
            <person name="Bunk B."/>
            <person name="Jeske O."/>
            <person name="Meyerdierks A."/>
            <person name="Storesund J.E."/>
            <person name="Kallscheuer N."/>
            <person name="Luecker S."/>
            <person name="Lage O.M."/>
            <person name="Pohl T."/>
            <person name="Merkel B.J."/>
            <person name="Hornburger P."/>
            <person name="Mueller R.-W."/>
            <person name="Bruemmer F."/>
            <person name="Labrenz M."/>
            <person name="Spormann A.M."/>
            <person name="Op den Camp H."/>
            <person name="Overmann J."/>
            <person name="Amann R."/>
            <person name="Jetten M.S.M."/>
            <person name="Mascher T."/>
            <person name="Medema M.H."/>
            <person name="Devos D.P."/>
            <person name="Kaster A.-K."/>
            <person name="Ovreas L."/>
            <person name="Rohde M."/>
            <person name="Galperin M.Y."/>
            <person name="Jogler C."/>
        </authorList>
    </citation>
    <scope>NUCLEOTIDE SEQUENCE [LARGE SCALE GENOMIC DNA]</scope>
    <source>
        <strain evidence="3 4">CA12</strain>
    </source>
</reference>
<sequence length="139" mass="15328">MLQGLRNRWLGDRGERIAERALREAGVKILHRQRRTRCGELDLIGRDGDGRFVFCEVKTRTAGPGETPRFGRPAEAVTLAKQRQITRSALAFLKAEGLLGEAACRFDVVEVVTPEDGGEPVVTHLPHAFEATGVDSMFS</sequence>
<dbReference type="GO" id="GO:0003676">
    <property type="term" value="F:nucleic acid binding"/>
    <property type="evidence" value="ECO:0007669"/>
    <property type="project" value="InterPro"/>
</dbReference>
<organism evidence="3 4">
    <name type="scientific">Alienimonas californiensis</name>
    <dbReference type="NCBI Taxonomy" id="2527989"/>
    <lineage>
        <taxon>Bacteria</taxon>
        <taxon>Pseudomonadati</taxon>
        <taxon>Planctomycetota</taxon>
        <taxon>Planctomycetia</taxon>
        <taxon>Planctomycetales</taxon>
        <taxon>Planctomycetaceae</taxon>
        <taxon>Alienimonas</taxon>
    </lineage>
</organism>
<dbReference type="RefSeq" id="WP_242687942.1">
    <property type="nucleotide sequence ID" value="NZ_CP036265.1"/>
</dbReference>
<accession>A0A517PCG4</accession>
<dbReference type="Proteomes" id="UP000318741">
    <property type="component" value="Chromosome"/>
</dbReference>
<gene>
    <name evidence="3" type="ORF">CA12_31630</name>
</gene>
<dbReference type="CDD" id="cd20736">
    <property type="entry name" value="PoNe_Nuclease"/>
    <property type="match status" value="1"/>
</dbReference>
<proteinExistence type="inferred from homology"/>
<dbReference type="HAMAP" id="MF_00048">
    <property type="entry name" value="UPF0102"/>
    <property type="match status" value="1"/>
</dbReference>
<dbReference type="AlphaFoldDB" id="A0A517PCG4"/>
<dbReference type="EMBL" id="CP036265">
    <property type="protein sequence ID" value="QDT17052.1"/>
    <property type="molecule type" value="Genomic_DNA"/>
</dbReference>
<dbReference type="InterPro" id="IPR011856">
    <property type="entry name" value="tRNA_endonuc-like_dom_sf"/>
</dbReference>
<evidence type="ECO:0000313" key="4">
    <source>
        <dbReference type="Proteomes" id="UP000318741"/>
    </source>
</evidence>
<dbReference type="InterPro" id="IPR003509">
    <property type="entry name" value="UPF0102_YraN-like"/>
</dbReference>
<dbReference type="PANTHER" id="PTHR34039:SF1">
    <property type="entry name" value="UPF0102 PROTEIN YRAN"/>
    <property type="match status" value="1"/>
</dbReference>
<name>A0A517PCG4_9PLAN</name>
<dbReference type="SUPFAM" id="SSF52980">
    <property type="entry name" value="Restriction endonuclease-like"/>
    <property type="match status" value="1"/>
</dbReference>